<dbReference type="CDD" id="cd05214">
    <property type="entry name" value="GAPDH_I_N"/>
    <property type="match status" value="1"/>
</dbReference>
<keyword evidence="6" id="KW-0547">Nucleotide-binding</keyword>
<feature type="domain" description="Glyceraldehyde 3-phosphate dehydrogenase NAD(P) binding" evidence="10">
    <location>
        <begin position="3"/>
        <end position="151"/>
    </location>
</feature>
<dbReference type="Gene3D" id="3.40.50.720">
    <property type="entry name" value="NAD(P)-binding Rossmann-like Domain"/>
    <property type="match status" value="1"/>
</dbReference>
<dbReference type="RefSeq" id="WP_099594119.1">
    <property type="nucleotide sequence ID" value="NZ_MDGM01000012.1"/>
</dbReference>
<feature type="binding site" evidence="5">
    <location>
        <begin position="150"/>
        <end position="152"/>
    </location>
    <ligand>
        <name>D-glyceraldehyde 3-phosphate</name>
        <dbReference type="ChEBI" id="CHEBI:59776"/>
    </ligand>
</feature>
<dbReference type="PANTHER" id="PTHR43148">
    <property type="entry name" value="GLYCERALDEHYDE-3-PHOSPHATE DEHYDROGENASE 2"/>
    <property type="match status" value="1"/>
</dbReference>
<dbReference type="NCBIfam" id="TIGR01534">
    <property type="entry name" value="GAPDH-I"/>
    <property type="match status" value="1"/>
</dbReference>
<organism evidence="11 12">
    <name type="scientific">Paramylibacter kogurei</name>
    <dbReference type="NCBI Taxonomy" id="1889778"/>
    <lineage>
        <taxon>Bacteria</taxon>
        <taxon>Pseudomonadati</taxon>
        <taxon>Pseudomonadota</taxon>
        <taxon>Alphaproteobacteria</taxon>
        <taxon>Rhodobacterales</taxon>
        <taxon>Paracoccaceae</taxon>
        <taxon>Paramylibacter</taxon>
    </lineage>
</organism>
<dbReference type="GO" id="GO:0051287">
    <property type="term" value="F:NAD binding"/>
    <property type="evidence" value="ECO:0007669"/>
    <property type="project" value="InterPro"/>
</dbReference>
<evidence type="ECO:0000256" key="2">
    <source>
        <dbReference type="ARBA" id="ARBA00011881"/>
    </source>
</evidence>
<dbReference type="EMBL" id="MDGM01000012">
    <property type="protein sequence ID" value="PIB25165.1"/>
    <property type="molecule type" value="Genomic_DNA"/>
</dbReference>
<dbReference type="InterPro" id="IPR006424">
    <property type="entry name" value="Glyceraldehyde-3-P_DH_1"/>
</dbReference>
<evidence type="ECO:0000259" key="10">
    <source>
        <dbReference type="SMART" id="SM00846"/>
    </source>
</evidence>
<dbReference type="GO" id="GO:0050661">
    <property type="term" value="F:NADP binding"/>
    <property type="evidence" value="ECO:0007669"/>
    <property type="project" value="InterPro"/>
</dbReference>
<dbReference type="Pfam" id="PF00044">
    <property type="entry name" value="Gp_dh_N"/>
    <property type="match status" value="1"/>
</dbReference>
<name>A0A2G5K6U2_9RHOB</name>
<evidence type="ECO:0000313" key="11">
    <source>
        <dbReference type="EMBL" id="PIB25165.1"/>
    </source>
</evidence>
<evidence type="ECO:0000256" key="3">
    <source>
        <dbReference type="ARBA" id="ARBA00023002"/>
    </source>
</evidence>
<feature type="binding site" evidence="6">
    <location>
        <position position="120"/>
    </location>
    <ligand>
        <name>NAD(+)</name>
        <dbReference type="ChEBI" id="CHEBI:57540"/>
    </ligand>
</feature>
<protein>
    <recommendedName>
        <fullName evidence="9">Glyceraldehyde-3-phosphate dehydrogenase</fullName>
        <ecNumber evidence="9">1.2.1.-</ecNumber>
    </recommendedName>
</protein>
<dbReference type="SMART" id="SM00846">
    <property type="entry name" value="Gp_dh_N"/>
    <property type="match status" value="1"/>
</dbReference>
<evidence type="ECO:0000256" key="8">
    <source>
        <dbReference type="RuleBase" id="RU000397"/>
    </source>
</evidence>
<dbReference type="GO" id="GO:0016620">
    <property type="term" value="F:oxidoreductase activity, acting on the aldehyde or oxo group of donors, NAD or NADP as acceptor"/>
    <property type="evidence" value="ECO:0007669"/>
    <property type="project" value="InterPro"/>
</dbReference>
<dbReference type="InterPro" id="IPR020830">
    <property type="entry name" value="GlycerAld_3-P_DH_AS"/>
</dbReference>
<keyword evidence="12" id="KW-1185">Reference proteome</keyword>
<dbReference type="GO" id="GO:0006006">
    <property type="term" value="P:glucose metabolic process"/>
    <property type="evidence" value="ECO:0007669"/>
    <property type="project" value="InterPro"/>
</dbReference>
<evidence type="ECO:0000256" key="6">
    <source>
        <dbReference type="PIRSR" id="PIRSR000149-3"/>
    </source>
</evidence>
<dbReference type="InterPro" id="IPR036291">
    <property type="entry name" value="NAD(P)-bd_dom_sf"/>
</dbReference>
<evidence type="ECO:0000256" key="5">
    <source>
        <dbReference type="PIRSR" id="PIRSR000149-2"/>
    </source>
</evidence>
<dbReference type="InterPro" id="IPR020828">
    <property type="entry name" value="GlycerAld_3-P_DH_NAD(P)-bd"/>
</dbReference>
<comment type="subunit">
    <text evidence="2">Homotetramer.</text>
</comment>
<evidence type="ECO:0000256" key="9">
    <source>
        <dbReference type="RuleBase" id="RU361160"/>
    </source>
</evidence>
<dbReference type="Gene3D" id="3.30.360.10">
    <property type="entry name" value="Dihydrodipicolinate Reductase, domain 2"/>
    <property type="match status" value="1"/>
</dbReference>
<dbReference type="FunFam" id="3.40.50.720:FF:000001">
    <property type="entry name" value="Glyceraldehyde-3-phosphate dehydrogenase"/>
    <property type="match status" value="1"/>
</dbReference>
<dbReference type="SUPFAM" id="SSF55347">
    <property type="entry name" value="Glyceraldehyde-3-phosphate dehydrogenase-like, C-terminal domain"/>
    <property type="match status" value="1"/>
</dbReference>
<comment type="similarity">
    <text evidence="1 8">Belongs to the glyceraldehyde-3-phosphate dehydrogenase family.</text>
</comment>
<sequence length="333" mass="35950">MTLKVAINGMGRIGRCTLAAIIESGRKDIEVVAINAPAPLETLAHLLKYDSVHGRFPGEVRIVDGKIFAGQGLIEMQATYNTDELNWDGIDVVLECTGAFNSKEQSSIHLEKGAKRVLISAPAKNADKTIVYGVNHDSISKDDMVISNASCTTNCLAPLAKALNETVGIEMGIMTTVHSYTGDQPMLDKKHKDLYRARAGAMSMIPTSTGAAKAVGLVLPELEGKLHGSAIRVPTPNVSCVDLTFTAKRDTSVEEINAAVKNYADGPLKGVLAYDPEPKVSIDFNHDPHSSTFAPAQTQVTNKRLVRVLSWYDNEWGFSCRMADTAVAMGRHI</sequence>
<dbReference type="InterPro" id="IPR020829">
    <property type="entry name" value="GlycerAld_3-P_DH_cat"/>
</dbReference>
<comment type="caution">
    <text evidence="11">The sequence shown here is derived from an EMBL/GenBank/DDBJ whole genome shotgun (WGS) entry which is preliminary data.</text>
</comment>
<dbReference type="CDD" id="cd18126">
    <property type="entry name" value="GAPDH_I_C"/>
    <property type="match status" value="1"/>
</dbReference>
<dbReference type="EC" id="1.2.1.-" evidence="9"/>
<evidence type="ECO:0000256" key="4">
    <source>
        <dbReference type="PIRSR" id="PIRSR000149-1"/>
    </source>
</evidence>
<evidence type="ECO:0000256" key="1">
    <source>
        <dbReference type="ARBA" id="ARBA00007406"/>
    </source>
</evidence>
<dbReference type="InterPro" id="IPR020831">
    <property type="entry name" value="GlycerAld/Erythrose_P_DH"/>
</dbReference>
<dbReference type="PIRSF" id="PIRSF000149">
    <property type="entry name" value="GAP_DH"/>
    <property type="match status" value="1"/>
</dbReference>
<feature type="binding site" evidence="5">
    <location>
        <position position="181"/>
    </location>
    <ligand>
        <name>D-glyceraldehyde 3-phosphate</name>
        <dbReference type="ChEBI" id="CHEBI:59776"/>
    </ligand>
</feature>
<reference evidence="11 12" key="1">
    <citation type="submission" date="2016-08" db="EMBL/GenBank/DDBJ databases">
        <title>Draft genome of Amylibacter sp. strain 4G11.</title>
        <authorList>
            <person name="Wong S.-K."/>
            <person name="Hamasaki K."/>
            <person name="Yoshizawa S."/>
        </authorList>
    </citation>
    <scope>NUCLEOTIDE SEQUENCE [LARGE SCALE GENOMIC DNA]</scope>
    <source>
        <strain evidence="11 12">4G11</strain>
    </source>
</reference>
<accession>A0A2G5K6U2</accession>
<feature type="active site" description="Nucleophile" evidence="4">
    <location>
        <position position="151"/>
    </location>
</feature>
<dbReference type="Pfam" id="PF02800">
    <property type="entry name" value="Gp_dh_C"/>
    <property type="match status" value="1"/>
</dbReference>
<dbReference type="Proteomes" id="UP000231516">
    <property type="component" value="Unassembled WGS sequence"/>
</dbReference>
<feature type="binding site" evidence="6">
    <location>
        <position position="314"/>
    </location>
    <ligand>
        <name>NAD(+)</name>
        <dbReference type="ChEBI" id="CHEBI:57540"/>
    </ligand>
</feature>
<evidence type="ECO:0000313" key="12">
    <source>
        <dbReference type="Proteomes" id="UP000231516"/>
    </source>
</evidence>
<feature type="site" description="Activates thiol group during catalysis" evidence="7">
    <location>
        <position position="178"/>
    </location>
</feature>
<feature type="binding site" evidence="6">
    <location>
        <begin position="12"/>
        <end position="13"/>
    </location>
    <ligand>
        <name>NAD(+)</name>
        <dbReference type="ChEBI" id="CHEBI:57540"/>
    </ligand>
</feature>
<evidence type="ECO:0000256" key="7">
    <source>
        <dbReference type="PIRSR" id="PIRSR000149-4"/>
    </source>
</evidence>
<dbReference type="PROSITE" id="PS00071">
    <property type="entry name" value="GAPDH"/>
    <property type="match status" value="1"/>
</dbReference>
<keyword evidence="3 9" id="KW-0560">Oxidoreductase</keyword>
<dbReference type="FunFam" id="3.30.360.10:FF:000002">
    <property type="entry name" value="Glyceraldehyde-3-phosphate dehydrogenase"/>
    <property type="match status" value="1"/>
</dbReference>
<dbReference type="AlphaFoldDB" id="A0A2G5K6U2"/>
<proteinExistence type="inferred from homology"/>
<feature type="binding site" evidence="5">
    <location>
        <begin position="209"/>
        <end position="210"/>
    </location>
    <ligand>
        <name>D-glyceraldehyde 3-phosphate</name>
        <dbReference type="ChEBI" id="CHEBI:59776"/>
    </ligand>
</feature>
<keyword evidence="6" id="KW-0520">NAD</keyword>
<dbReference type="PRINTS" id="PR00078">
    <property type="entry name" value="G3PDHDRGNASE"/>
</dbReference>
<dbReference type="OrthoDB" id="9803304at2"/>
<gene>
    <name evidence="11" type="ORF">BFP76_07265</name>
</gene>
<feature type="binding site" evidence="5">
    <location>
        <position position="232"/>
    </location>
    <ligand>
        <name>D-glyceraldehyde 3-phosphate</name>
        <dbReference type="ChEBI" id="CHEBI:59776"/>
    </ligand>
</feature>
<dbReference type="SUPFAM" id="SSF51735">
    <property type="entry name" value="NAD(P)-binding Rossmann-fold domains"/>
    <property type="match status" value="1"/>
</dbReference>